<accession>A0ABS2SGV3</accession>
<keyword evidence="2" id="KW-1185">Reference proteome</keyword>
<organism evidence="1 2">
    <name type="scientific">Brevibacterium paucivorans</name>
    <dbReference type="NCBI Taxonomy" id="170994"/>
    <lineage>
        <taxon>Bacteria</taxon>
        <taxon>Bacillati</taxon>
        <taxon>Actinomycetota</taxon>
        <taxon>Actinomycetes</taxon>
        <taxon>Micrococcales</taxon>
        <taxon>Brevibacteriaceae</taxon>
        <taxon>Brevibacterium</taxon>
    </lineage>
</organism>
<dbReference type="RefSeq" id="WP_204514419.1">
    <property type="nucleotide sequence ID" value="NZ_JAFBCP010000001.1"/>
</dbReference>
<sequence>MPTSVGDPAAGQRLNIPSLLKDAEIRINAGQYESRANPRPQSLGIIEIRSVRDLDRSATPLADRGLLGVGTLTVRRSERRAQKEVVGMPTLSLLDDACGMWES</sequence>
<proteinExistence type="predicted"/>
<reference evidence="1 2" key="1">
    <citation type="submission" date="2021-01" db="EMBL/GenBank/DDBJ databases">
        <title>Sequencing the genomes of 1000 actinobacteria strains.</title>
        <authorList>
            <person name="Klenk H.-P."/>
        </authorList>
    </citation>
    <scope>NUCLEOTIDE SEQUENCE [LARGE SCALE GENOMIC DNA]</scope>
    <source>
        <strain evidence="1 2">DSM 13657</strain>
    </source>
</reference>
<dbReference type="Proteomes" id="UP000809290">
    <property type="component" value="Unassembled WGS sequence"/>
</dbReference>
<comment type="caution">
    <text evidence="1">The sequence shown here is derived from an EMBL/GenBank/DDBJ whole genome shotgun (WGS) entry which is preliminary data.</text>
</comment>
<gene>
    <name evidence="1" type="ORF">JOE56_000171</name>
</gene>
<dbReference type="EMBL" id="JAFBCP010000001">
    <property type="protein sequence ID" value="MBM7815477.1"/>
    <property type="molecule type" value="Genomic_DNA"/>
</dbReference>
<evidence type="ECO:0000313" key="1">
    <source>
        <dbReference type="EMBL" id="MBM7815477.1"/>
    </source>
</evidence>
<protein>
    <submittedName>
        <fullName evidence="1">Uncharacterized protein</fullName>
    </submittedName>
</protein>
<evidence type="ECO:0000313" key="2">
    <source>
        <dbReference type="Proteomes" id="UP000809290"/>
    </source>
</evidence>
<name>A0ABS2SGV3_9MICO</name>